<evidence type="ECO:0000313" key="8">
    <source>
        <dbReference type="Proteomes" id="UP000515151"/>
    </source>
</evidence>
<dbReference type="Proteomes" id="UP000515151">
    <property type="component" value="Chromosome 3"/>
</dbReference>
<evidence type="ECO:0000256" key="5">
    <source>
        <dbReference type="SAM" id="MobiDB-lite"/>
    </source>
</evidence>
<proteinExistence type="predicted"/>
<name>A0A6P8D0A1_PUNGR</name>
<dbReference type="PANTHER" id="PTHR31234:SF69">
    <property type="entry name" value="EXPRESSED PROTEIN"/>
    <property type="match status" value="1"/>
</dbReference>
<evidence type="ECO:0000259" key="7">
    <source>
        <dbReference type="Pfam" id="PF03168"/>
    </source>
</evidence>
<feature type="domain" description="Late embryogenesis abundant protein LEA-2 subgroup" evidence="7">
    <location>
        <begin position="102"/>
        <end position="201"/>
    </location>
</feature>
<reference evidence="9" key="2">
    <citation type="submission" date="2025-08" db="UniProtKB">
        <authorList>
            <consortium name="RefSeq"/>
        </authorList>
    </citation>
    <scope>IDENTIFICATION</scope>
    <source>
        <tissue evidence="9">Leaf</tissue>
    </source>
</reference>
<evidence type="ECO:0000256" key="2">
    <source>
        <dbReference type="ARBA" id="ARBA00022692"/>
    </source>
</evidence>
<sequence length="239" mass="26423">MEPSKPTHTPKPRPAVPPSNLNPLLPEPEGDADLDVLPLQRFFPSTSRQFYTICAASLLLLATVTYVAWPSEPDIKFVRLRLDRIRIRTKPCLLIDISLFLKVKVINADLYSMDYEALDVAIGYRGKALGHVRSQHGHVRALGSSYVDAEVELDGVEVLSDAVLLLEDLAKGTVPLDTITLVEGRLGVLFFGFDLKVKVSCEILVNTNNQTIAQHDCYAEVKSDKQVHISSEDSDKLAS</sequence>
<evidence type="ECO:0000256" key="6">
    <source>
        <dbReference type="SAM" id="Phobius"/>
    </source>
</evidence>
<gene>
    <name evidence="9" type="primary">LOC116198887</name>
</gene>
<dbReference type="RefSeq" id="XP_031385008.1">
    <property type="nucleotide sequence ID" value="XM_031529148.1"/>
</dbReference>
<dbReference type="InterPro" id="IPR044839">
    <property type="entry name" value="NDR1-like"/>
</dbReference>
<keyword evidence="8" id="KW-1185">Reference proteome</keyword>
<feature type="transmembrane region" description="Helical" evidence="6">
    <location>
        <begin position="50"/>
        <end position="69"/>
    </location>
</feature>
<accession>A0A6P8D0A1</accession>
<dbReference type="PANTHER" id="PTHR31234">
    <property type="entry name" value="LATE EMBRYOGENESIS ABUNDANT (LEA) HYDROXYPROLINE-RICH GLYCOPROTEIN FAMILY"/>
    <property type="match status" value="1"/>
</dbReference>
<organism evidence="8 9">
    <name type="scientific">Punica granatum</name>
    <name type="common">Pomegranate</name>
    <dbReference type="NCBI Taxonomy" id="22663"/>
    <lineage>
        <taxon>Eukaryota</taxon>
        <taxon>Viridiplantae</taxon>
        <taxon>Streptophyta</taxon>
        <taxon>Embryophyta</taxon>
        <taxon>Tracheophyta</taxon>
        <taxon>Spermatophyta</taxon>
        <taxon>Magnoliopsida</taxon>
        <taxon>eudicotyledons</taxon>
        <taxon>Gunneridae</taxon>
        <taxon>Pentapetalae</taxon>
        <taxon>rosids</taxon>
        <taxon>malvids</taxon>
        <taxon>Myrtales</taxon>
        <taxon>Lythraceae</taxon>
        <taxon>Punica</taxon>
    </lineage>
</organism>
<evidence type="ECO:0000256" key="1">
    <source>
        <dbReference type="ARBA" id="ARBA00004167"/>
    </source>
</evidence>
<reference evidence="8" key="1">
    <citation type="journal article" date="2020" name="Plant Biotechnol. J.">
        <title>The pomegranate (Punica granatum L.) draft genome dissects genetic divergence between soft- and hard-seeded cultivars.</title>
        <authorList>
            <person name="Luo X."/>
            <person name="Li H."/>
            <person name="Wu Z."/>
            <person name="Yao W."/>
            <person name="Zhao P."/>
            <person name="Cao D."/>
            <person name="Yu H."/>
            <person name="Li K."/>
            <person name="Poudel K."/>
            <person name="Zhao D."/>
            <person name="Zhang F."/>
            <person name="Xia X."/>
            <person name="Chen L."/>
            <person name="Wang Q."/>
            <person name="Jing D."/>
            <person name="Cao S."/>
        </authorList>
    </citation>
    <scope>NUCLEOTIDE SEQUENCE [LARGE SCALE GENOMIC DNA]</scope>
    <source>
        <strain evidence="8">cv. Tunisia</strain>
    </source>
</reference>
<evidence type="ECO:0000313" key="9">
    <source>
        <dbReference type="RefSeq" id="XP_031385008.1"/>
    </source>
</evidence>
<dbReference type="SUPFAM" id="SSF117070">
    <property type="entry name" value="LEA14-like"/>
    <property type="match status" value="1"/>
</dbReference>
<evidence type="ECO:0000256" key="4">
    <source>
        <dbReference type="ARBA" id="ARBA00023136"/>
    </source>
</evidence>
<evidence type="ECO:0000256" key="3">
    <source>
        <dbReference type="ARBA" id="ARBA00022989"/>
    </source>
</evidence>
<dbReference type="GO" id="GO:0098542">
    <property type="term" value="P:defense response to other organism"/>
    <property type="evidence" value="ECO:0007669"/>
    <property type="project" value="InterPro"/>
</dbReference>
<protein>
    <submittedName>
        <fullName evidence="9">Uncharacterized protein LOC116198887 isoform X1</fullName>
    </submittedName>
</protein>
<keyword evidence="4 6" id="KW-0472">Membrane</keyword>
<feature type="region of interest" description="Disordered" evidence="5">
    <location>
        <begin position="1"/>
        <end position="24"/>
    </location>
</feature>
<comment type="subcellular location">
    <subcellularLocation>
        <location evidence="1">Membrane</location>
        <topology evidence="1">Single-pass membrane protein</topology>
    </subcellularLocation>
</comment>
<keyword evidence="2 6" id="KW-0812">Transmembrane</keyword>
<dbReference type="AlphaFoldDB" id="A0A6P8D0A1"/>
<dbReference type="GO" id="GO:0016020">
    <property type="term" value="C:membrane"/>
    <property type="evidence" value="ECO:0007669"/>
    <property type="project" value="UniProtKB-SubCell"/>
</dbReference>
<dbReference type="Pfam" id="PF03168">
    <property type="entry name" value="LEA_2"/>
    <property type="match status" value="1"/>
</dbReference>
<keyword evidence="3 6" id="KW-1133">Transmembrane helix</keyword>
<dbReference type="InterPro" id="IPR004864">
    <property type="entry name" value="LEA_2"/>
</dbReference>
<dbReference type="GeneID" id="116198887"/>
<dbReference type="OrthoDB" id="1414122at2759"/>